<dbReference type="Proteomes" id="UP000053268">
    <property type="component" value="Unassembled WGS sequence"/>
</dbReference>
<feature type="domain" description="Ras-GEF" evidence="5">
    <location>
        <begin position="105"/>
        <end position="336"/>
    </location>
</feature>
<evidence type="ECO:0000313" key="7">
    <source>
        <dbReference type="Proteomes" id="UP000053268"/>
    </source>
</evidence>
<dbReference type="PROSITE" id="PS50003">
    <property type="entry name" value="PH_DOMAIN"/>
    <property type="match status" value="1"/>
</dbReference>
<dbReference type="CDD" id="cd00155">
    <property type="entry name" value="RasGEF"/>
    <property type="match status" value="1"/>
</dbReference>
<dbReference type="PROSITE" id="PS50009">
    <property type="entry name" value="RASGEF_CAT"/>
    <property type="match status" value="1"/>
</dbReference>
<dbReference type="InterPro" id="IPR001895">
    <property type="entry name" value="RASGEF_cat_dom"/>
</dbReference>
<evidence type="ECO:0000256" key="2">
    <source>
        <dbReference type="PROSITE-ProRule" id="PRU00168"/>
    </source>
</evidence>
<dbReference type="PANTHER" id="PTHR23113:SF368">
    <property type="entry name" value="CELL DIVISION CONTROL PROTEIN 25"/>
    <property type="match status" value="1"/>
</dbReference>
<dbReference type="GO" id="GO:0005886">
    <property type="term" value="C:plasma membrane"/>
    <property type="evidence" value="ECO:0007669"/>
    <property type="project" value="TreeGrafter"/>
</dbReference>
<dbReference type="InterPro" id="IPR036964">
    <property type="entry name" value="RASGEF_cat_dom_sf"/>
</dbReference>
<feature type="region of interest" description="Disordered" evidence="3">
    <location>
        <begin position="369"/>
        <end position="395"/>
    </location>
</feature>
<dbReference type="SMART" id="SM00147">
    <property type="entry name" value="RasGEF"/>
    <property type="match status" value="1"/>
</dbReference>
<dbReference type="SUPFAM" id="SSF48366">
    <property type="entry name" value="Ras GEF"/>
    <property type="match status" value="1"/>
</dbReference>
<keyword evidence="1 2" id="KW-0344">Guanine-nucleotide releasing factor</keyword>
<keyword evidence="7" id="KW-1185">Reference proteome</keyword>
<name>A0A194PTJ1_PAPXU</name>
<dbReference type="SUPFAM" id="SSF50729">
    <property type="entry name" value="PH domain-like"/>
    <property type="match status" value="1"/>
</dbReference>
<dbReference type="Pfam" id="PF00169">
    <property type="entry name" value="PH"/>
    <property type="match status" value="1"/>
</dbReference>
<protein>
    <submittedName>
        <fullName evidence="6">Ras-specific guanine nucleotide-releasing factor RalGPS2</fullName>
    </submittedName>
</protein>
<evidence type="ECO:0000259" key="4">
    <source>
        <dbReference type="PROSITE" id="PS50003"/>
    </source>
</evidence>
<evidence type="ECO:0000256" key="1">
    <source>
        <dbReference type="ARBA" id="ARBA00022658"/>
    </source>
</evidence>
<dbReference type="GO" id="GO:0005085">
    <property type="term" value="F:guanyl-nucleotide exchange factor activity"/>
    <property type="evidence" value="ECO:0007669"/>
    <property type="project" value="UniProtKB-KW"/>
</dbReference>
<dbReference type="STRING" id="66420.A0A194PTJ1"/>
<dbReference type="GO" id="GO:0007265">
    <property type="term" value="P:Ras protein signal transduction"/>
    <property type="evidence" value="ECO:0007669"/>
    <property type="project" value="TreeGrafter"/>
</dbReference>
<dbReference type="InterPro" id="IPR001849">
    <property type="entry name" value="PH_domain"/>
</dbReference>
<dbReference type="EMBL" id="KQ459594">
    <property type="protein sequence ID" value="KPI96074.1"/>
    <property type="molecule type" value="Genomic_DNA"/>
</dbReference>
<dbReference type="PANTHER" id="PTHR23113">
    <property type="entry name" value="GUANINE NUCLEOTIDE EXCHANGE FACTOR"/>
    <property type="match status" value="1"/>
</dbReference>
<feature type="domain" description="PH" evidence="4">
    <location>
        <begin position="530"/>
        <end position="627"/>
    </location>
</feature>
<organism evidence="6 7">
    <name type="scientific">Papilio xuthus</name>
    <name type="common">Asian swallowtail butterfly</name>
    <dbReference type="NCBI Taxonomy" id="66420"/>
    <lineage>
        <taxon>Eukaryota</taxon>
        <taxon>Metazoa</taxon>
        <taxon>Ecdysozoa</taxon>
        <taxon>Arthropoda</taxon>
        <taxon>Hexapoda</taxon>
        <taxon>Insecta</taxon>
        <taxon>Pterygota</taxon>
        <taxon>Neoptera</taxon>
        <taxon>Endopterygota</taxon>
        <taxon>Lepidoptera</taxon>
        <taxon>Glossata</taxon>
        <taxon>Ditrysia</taxon>
        <taxon>Papilionoidea</taxon>
        <taxon>Papilionidae</taxon>
        <taxon>Papilioninae</taxon>
        <taxon>Papilio</taxon>
    </lineage>
</organism>
<dbReference type="SMART" id="SM00233">
    <property type="entry name" value="PH"/>
    <property type="match status" value="1"/>
</dbReference>
<dbReference type="AlphaFoldDB" id="A0A194PTJ1"/>
<gene>
    <name evidence="6" type="ORF">RR46_06808</name>
</gene>
<proteinExistence type="predicted"/>
<dbReference type="InterPro" id="IPR011993">
    <property type="entry name" value="PH-like_dom_sf"/>
</dbReference>
<evidence type="ECO:0000259" key="5">
    <source>
        <dbReference type="PROSITE" id="PS50009"/>
    </source>
</evidence>
<dbReference type="InterPro" id="IPR008937">
    <property type="entry name" value="Ras-like_GEF"/>
</dbReference>
<dbReference type="Gene3D" id="2.30.29.30">
    <property type="entry name" value="Pleckstrin-homology domain (PH domain)/Phosphotyrosine-binding domain (PTB)"/>
    <property type="match status" value="1"/>
</dbReference>
<dbReference type="Pfam" id="PF00617">
    <property type="entry name" value="RasGEF"/>
    <property type="match status" value="1"/>
</dbReference>
<sequence>MPRDILSESLAVLRIIEHEDEESWPLEDKAPACKQANKKIVNPAPSSQKVITKDDSACYFNFAHGDGTSNRQQDPIYQYKTNSLPAASSINQSWDEIVCSALRISPEDIANQLSLLDLACFKAIQAEELTTCGWNKRNKLTVAPNVVAFTKRFNRVSFWTVQEILNGQSPKARAETLTHFIKVAKKLHELNNLHSLFAIISALNSASIYRLTKTWACLSKKDKQQFDKMAELFGEKDNWSALREYLRTISLPCIPYLGIFLTDLVYIDMAHPAESPHRAAKMAVVLRALRRYQASQYEVPPLPHVAAYLNSVRYIEELQKFLEDDQYKLSVKLEPPSPTGSRTGSKESVKECAASCTVAGSATAATSAGGCAGAPPSLSVKLEPPSPTGSRTGSKESVKECAASCTVAGSATAATSAGGCAGAPPSSLSPSHRIGCGSLRLQAPFQPKFIPTHRKCRSLGSNIFGKGAGQGEEREGCAGPTPPGSVNLLDDTLLDAPVAAAPAPPGALHSELSNSAPLQCDFQSYVRRKTVLKDGRKISLSSWQRFWLELAGSALVFYASKSFKGSNRNDFRSERCKVVPLAGWAAALEPPDCFQLLHHAAGTLYRFKTGSESVAKQWVEKIEEVNNRSEKPLPANLMSFE</sequence>
<dbReference type="Gene3D" id="1.10.840.10">
    <property type="entry name" value="Ras guanine-nucleotide exchange factors catalytic domain"/>
    <property type="match status" value="1"/>
</dbReference>
<reference evidence="6 7" key="1">
    <citation type="journal article" date="2015" name="Nat. Commun.">
        <title>Outbred genome sequencing and CRISPR/Cas9 gene editing in butterflies.</title>
        <authorList>
            <person name="Li X."/>
            <person name="Fan D."/>
            <person name="Zhang W."/>
            <person name="Liu G."/>
            <person name="Zhang L."/>
            <person name="Zhao L."/>
            <person name="Fang X."/>
            <person name="Chen L."/>
            <person name="Dong Y."/>
            <person name="Chen Y."/>
            <person name="Ding Y."/>
            <person name="Zhao R."/>
            <person name="Feng M."/>
            <person name="Zhu Y."/>
            <person name="Feng Y."/>
            <person name="Jiang X."/>
            <person name="Zhu D."/>
            <person name="Xiang H."/>
            <person name="Feng X."/>
            <person name="Li S."/>
            <person name="Wang J."/>
            <person name="Zhang G."/>
            <person name="Kronforst M.R."/>
            <person name="Wang W."/>
        </authorList>
    </citation>
    <scope>NUCLEOTIDE SEQUENCE [LARGE SCALE GENOMIC DNA]</scope>
    <source>
        <strain evidence="6">Ya'a_city_454_Px</strain>
        <tissue evidence="6">Whole body</tissue>
    </source>
</reference>
<dbReference type="InterPro" id="IPR023578">
    <property type="entry name" value="Ras_GEF_dom_sf"/>
</dbReference>
<evidence type="ECO:0000256" key="3">
    <source>
        <dbReference type="SAM" id="MobiDB-lite"/>
    </source>
</evidence>
<evidence type="ECO:0000313" key="6">
    <source>
        <dbReference type="EMBL" id="KPI96074.1"/>
    </source>
</evidence>
<accession>A0A194PTJ1</accession>